<feature type="compositionally biased region" description="Acidic residues" evidence="14">
    <location>
        <begin position="736"/>
        <end position="750"/>
    </location>
</feature>
<evidence type="ECO:0000313" key="19">
    <source>
        <dbReference type="Proteomes" id="UP000685013"/>
    </source>
</evidence>
<dbReference type="InterPro" id="IPR052423">
    <property type="entry name" value="EMIR"/>
</dbReference>
<dbReference type="CDD" id="cd00143">
    <property type="entry name" value="PP2Cc"/>
    <property type="match status" value="1"/>
</dbReference>
<comment type="catalytic activity">
    <reaction evidence="10">
        <text>O-phospho-L-seryl-[protein] + H2O = L-seryl-[protein] + phosphate</text>
        <dbReference type="Rhea" id="RHEA:20629"/>
        <dbReference type="Rhea" id="RHEA-COMP:9863"/>
        <dbReference type="Rhea" id="RHEA-COMP:11604"/>
        <dbReference type="ChEBI" id="CHEBI:15377"/>
        <dbReference type="ChEBI" id="CHEBI:29999"/>
        <dbReference type="ChEBI" id="CHEBI:43474"/>
        <dbReference type="ChEBI" id="CHEBI:83421"/>
        <dbReference type="EC" id="3.1.3.16"/>
    </reaction>
</comment>
<feature type="compositionally biased region" description="Low complexity" evidence="14">
    <location>
        <begin position="90"/>
        <end position="104"/>
    </location>
</feature>
<comment type="catalytic activity">
    <reaction evidence="11">
        <text>O-phospho-L-threonyl-[protein] + H2O = L-threonyl-[protein] + phosphate</text>
        <dbReference type="Rhea" id="RHEA:47004"/>
        <dbReference type="Rhea" id="RHEA-COMP:11060"/>
        <dbReference type="Rhea" id="RHEA-COMP:11605"/>
        <dbReference type="ChEBI" id="CHEBI:15377"/>
        <dbReference type="ChEBI" id="CHEBI:30013"/>
        <dbReference type="ChEBI" id="CHEBI:43474"/>
        <dbReference type="ChEBI" id="CHEBI:61977"/>
        <dbReference type="EC" id="3.1.3.16"/>
    </reaction>
</comment>
<evidence type="ECO:0000256" key="9">
    <source>
        <dbReference type="ARBA" id="ARBA00023211"/>
    </source>
</evidence>
<feature type="chain" id="PRO_5043663926" description="protein-serine/threonine phosphatase" evidence="15">
    <location>
        <begin position="31"/>
        <end position="791"/>
    </location>
</feature>
<evidence type="ECO:0000259" key="16">
    <source>
        <dbReference type="PROSITE" id="PS50076"/>
    </source>
</evidence>
<evidence type="ECO:0000259" key="17">
    <source>
        <dbReference type="PROSITE" id="PS51746"/>
    </source>
</evidence>
<comment type="caution">
    <text evidence="18">The sequence shown here is derived from an EMBL/GenBank/DDBJ whole genome shotgun (WGS) entry which is preliminary data.</text>
</comment>
<feature type="non-terminal residue" evidence="18">
    <location>
        <position position="1"/>
    </location>
</feature>
<evidence type="ECO:0000256" key="1">
    <source>
        <dbReference type="ARBA" id="ARBA00001936"/>
    </source>
</evidence>
<dbReference type="Pfam" id="PF14308">
    <property type="entry name" value="DnaJ-X"/>
    <property type="match status" value="1"/>
</dbReference>
<feature type="region of interest" description="Disordered" evidence="14">
    <location>
        <begin position="83"/>
        <end position="125"/>
    </location>
</feature>
<evidence type="ECO:0000256" key="15">
    <source>
        <dbReference type="SAM" id="SignalP"/>
    </source>
</evidence>
<evidence type="ECO:0000256" key="11">
    <source>
        <dbReference type="ARBA" id="ARBA00048336"/>
    </source>
</evidence>
<dbReference type="PROSITE" id="PS01032">
    <property type="entry name" value="PPM_1"/>
    <property type="match status" value="1"/>
</dbReference>
<reference evidence="18 19" key="1">
    <citation type="journal article" date="2021" name="Hortic Res">
        <title>The domestication of Cucurbita argyrosperma as revealed by the genome of its wild relative.</title>
        <authorList>
            <person name="Barrera-Redondo J."/>
            <person name="Sanchez-de la Vega G."/>
            <person name="Aguirre-Liguori J.A."/>
            <person name="Castellanos-Morales G."/>
            <person name="Gutierrez-Guerrero Y.T."/>
            <person name="Aguirre-Dugua X."/>
            <person name="Aguirre-Planter E."/>
            <person name="Tenaillon M.I."/>
            <person name="Lira-Saade R."/>
            <person name="Eguiarte L.E."/>
        </authorList>
    </citation>
    <scope>NUCLEOTIDE SEQUENCE [LARGE SCALE GENOMIC DNA]</scope>
    <source>
        <strain evidence="18">JBR-2021</strain>
    </source>
</reference>
<dbReference type="SMART" id="SM00332">
    <property type="entry name" value="PP2Cc"/>
    <property type="match status" value="1"/>
</dbReference>
<evidence type="ECO:0000256" key="3">
    <source>
        <dbReference type="ARBA" id="ARBA00006702"/>
    </source>
</evidence>
<evidence type="ECO:0000313" key="18">
    <source>
        <dbReference type="EMBL" id="KAG6578926.1"/>
    </source>
</evidence>
<feature type="domain" description="PPM-type phosphatase" evidence="17">
    <location>
        <begin position="160"/>
        <end position="405"/>
    </location>
</feature>
<keyword evidence="15" id="KW-0732">Signal</keyword>
<keyword evidence="7" id="KW-0460">Magnesium</keyword>
<keyword evidence="19" id="KW-1185">Reference proteome</keyword>
<comment type="similarity">
    <text evidence="3 12">Belongs to the PP2C family.</text>
</comment>
<accession>A0AAV6MCP4</accession>
<dbReference type="GO" id="GO:0046872">
    <property type="term" value="F:metal ion binding"/>
    <property type="evidence" value="ECO:0007669"/>
    <property type="project" value="UniProtKB-KW"/>
</dbReference>
<comment type="cofactor">
    <cofactor evidence="1">
        <name>Mn(2+)</name>
        <dbReference type="ChEBI" id="CHEBI:29035"/>
    </cofactor>
</comment>
<dbReference type="Proteomes" id="UP000685013">
    <property type="component" value="Chromosome 15"/>
</dbReference>
<dbReference type="AlphaFoldDB" id="A0AAV6MCP4"/>
<evidence type="ECO:0000256" key="12">
    <source>
        <dbReference type="RuleBase" id="RU003465"/>
    </source>
</evidence>
<feature type="signal peptide" evidence="15">
    <location>
        <begin position="1"/>
        <end position="30"/>
    </location>
</feature>
<evidence type="ECO:0000256" key="13">
    <source>
        <dbReference type="SAM" id="Coils"/>
    </source>
</evidence>
<evidence type="ECO:0000256" key="4">
    <source>
        <dbReference type="ARBA" id="ARBA00013081"/>
    </source>
</evidence>
<comment type="cofactor">
    <cofactor evidence="2">
        <name>Mg(2+)</name>
        <dbReference type="ChEBI" id="CHEBI:18420"/>
    </cofactor>
</comment>
<keyword evidence="8 12" id="KW-0904">Protein phosphatase</keyword>
<proteinExistence type="inferred from homology"/>
<dbReference type="EMBL" id="JAGKQH010000015">
    <property type="protein sequence ID" value="KAG6578926.1"/>
    <property type="molecule type" value="Genomic_DNA"/>
</dbReference>
<name>A0AAV6MCP4_9ROSI</name>
<feature type="coiled-coil region" evidence="13">
    <location>
        <begin position="519"/>
        <end position="546"/>
    </location>
</feature>
<organism evidence="18 19">
    <name type="scientific">Cucurbita argyrosperma subsp. sororia</name>
    <dbReference type="NCBI Taxonomy" id="37648"/>
    <lineage>
        <taxon>Eukaryota</taxon>
        <taxon>Viridiplantae</taxon>
        <taxon>Streptophyta</taxon>
        <taxon>Embryophyta</taxon>
        <taxon>Tracheophyta</taxon>
        <taxon>Spermatophyta</taxon>
        <taxon>Magnoliopsida</taxon>
        <taxon>eudicotyledons</taxon>
        <taxon>Gunneridae</taxon>
        <taxon>Pentapetalae</taxon>
        <taxon>rosids</taxon>
        <taxon>fabids</taxon>
        <taxon>Cucurbitales</taxon>
        <taxon>Cucurbitaceae</taxon>
        <taxon>Cucurbiteae</taxon>
        <taxon>Cucurbita</taxon>
    </lineage>
</organism>
<dbReference type="GO" id="GO:0004722">
    <property type="term" value="F:protein serine/threonine phosphatase activity"/>
    <property type="evidence" value="ECO:0007669"/>
    <property type="project" value="UniProtKB-EC"/>
</dbReference>
<dbReference type="PROSITE" id="PS51746">
    <property type="entry name" value="PPM_2"/>
    <property type="match status" value="1"/>
</dbReference>
<evidence type="ECO:0000256" key="8">
    <source>
        <dbReference type="ARBA" id="ARBA00022912"/>
    </source>
</evidence>
<dbReference type="PROSITE" id="PS00636">
    <property type="entry name" value="DNAJ_1"/>
    <property type="match status" value="1"/>
</dbReference>
<keyword evidence="6 12" id="KW-0378">Hydrolase</keyword>
<dbReference type="EC" id="3.1.3.16" evidence="4"/>
<evidence type="ECO:0000256" key="2">
    <source>
        <dbReference type="ARBA" id="ARBA00001946"/>
    </source>
</evidence>
<keyword evidence="9" id="KW-0464">Manganese</keyword>
<dbReference type="InterPro" id="IPR018253">
    <property type="entry name" value="DnaJ_domain_CS"/>
</dbReference>
<dbReference type="PROSITE" id="PS50076">
    <property type="entry name" value="DNAJ_2"/>
    <property type="match status" value="1"/>
</dbReference>
<evidence type="ECO:0000256" key="14">
    <source>
        <dbReference type="SAM" id="MobiDB-lite"/>
    </source>
</evidence>
<evidence type="ECO:0000256" key="6">
    <source>
        <dbReference type="ARBA" id="ARBA00022801"/>
    </source>
</evidence>
<dbReference type="PANTHER" id="PTHR44094">
    <property type="entry name" value="DNAJ HEAT SHOCK N-TERMINAL DOMAIN-CONTAINING PROTEIN"/>
    <property type="match status" value="1"/>
</dbReference>
<dbReference type="PANTHER" id="PTHR44094:SF14">
    <property type="entry name" value="DNAJ HEAT SHOCK N-TERMINAL DOMAIN-CONTAINING PROTEIN"/>
    <property type="match status" value="1"/>
</dbReference>
<dbReference type="SMART" id="SM00271">
    <property type="entry name" value="DnaJ"/>
    <property type="match status" value="1"/>
</dbReference>
<dbReference type="Pfam" id="PF00481">
    <property type="entry name" value="PP2C"/>
    <property type="match status" value="1"/>
</dbReference>
<evidence type="ECO:0000256" key="10">
    <source>
        <dbReference type="ARBA" id="ARBA00047761"/>
    </source>
</evidence>
<dbReference type="InterPro" id="IPR001623">
    <property type="entry name" value="DnaJ_domain"/>
</dbReference>
<keyword evidence="13" id="KW-0175">Coiled coil</keyword>
<dbReference type="InterPro" id="IPR001932">
    <property type="entry name" value="PPM-type_phosphatase-like_dom"/>
</dbReference>
<dbReference type="InterPro" id="IPR026894">
    <property type="entry name" value="DnaJ_X"/>
</dbReference>
<dbReference type="FunFam" id="3.60.40.10:FF:000011">
    <property type="entry name" value="probable protein phosphatase 2C 59"/>
    <property type="match status" value="1"/>
</dbReference>
<dbReference type="Pfam" id="PF00226">
    <property type="entry name" value="DnaJ"/>
    <property type="match status" value="1"/>
</dbReference>
<dbReference type="InterPro" id="IPR000222">
    <property type="entry name" value="PP2C_BS"/>
</dbReference>
<feature type="domain" description="J" evidence="16">
    <location>
        <begin position="412"/>
        <end position="477"/>
    </location>
</feature>
<protein>
    <recommendedName>
        <fullName evidence="4">protein-serine/threonine phosphatase</fullName>
        <ecNumber evidence="4">3.1.3.16</ecNumber>
    </recommendedName>
</protein>
<gene>
    <name evidence="18" type="ORF">SDJN03_23374</name>
</gene>
<feature type="region of interest" description="Disordered" evidence="14">
    <location>
        <begin position="722"/>
        <end position="759"/>
    </location>
</feature>
<keyword evidence="5" id="KW-0479">Metal-binding</keyword>
<evidence type="ECO:0000256" key="5">
    <source>
        <dbReference type="ARBA" id="ARBA00022723"/>
    </source>
</evidence>
<evidence type="ECO:0000256" key="7">
    <source>
        <dbReference type="ARBA" id="ARBA00022842"/>
    </source>
</evidence>
<sequence length="791" mass="87107">MGRGSAVGSALVVAAVIGLVMMSQLESVEAAVYTVGDAGGWTFNVQAWPNGKHFRAGDTLIGDSTAAGRRRLRRHHIICGAAPRSKSCNSTEESSFPFTSASAPPLGDADQEATLQPPEPSSFPPAPVVLETIMSSRDPNAIFSGGGISFLNGNQTGKFSYGYSSFKGKRASMEDFYETRISEVDGQMVAFFGVFDGHGGSRTAEYLKRNLFKNLSSHPDFIKDTKTAIIEVFKQTDADYINEEKGQQKDAGSTASTAVLLGDRLLVANVGDSRVVASRAGSAIPLSIDHKPDRSDERERIEQAGGFIIWAGTWRVGGILAVSRAFGDKLLKPYVVADPEIQEEEIDGVDFIIIASDGLWNVLSNEDAVALVQHIQDTEVASRTLIQEAYARGSSDNITCVIVSTNMVNDTEYYDILGVRPSASEDEIRKAYYLKAKQVHPDKNLNDPQAAERFQVLGEAYQVLSDAVQRDAYDRNGKHSITRESMLDPTAVFALLFGSELFEDYIGHLAVASMASSELETETGNSERLQDKLKAVQKEREEKLARILEGFLNQYVQGDKDGFLRHAESEAKRLSNAAFGISILHTIGYIYSRQAAQELGKRAIYLGVPFVAEWFRNKGHFWKSQITAAKGAFQLLQLQDDICRQYKMDGSGPENDIESHIRSNKDTFLNSLWKLNVVDIELTLINVCQMVLRDNTVKREELKARALALKILGNIFQQEKQAQNGGTSRKKSAAAVDDDGTTSESSDDEDDPRRPLSYRTPFLTQGIGRLFRCLCNPAFDVDDEEIVYKSK</sequence>
<dbReference type="CDD" id="cd06257">
    <property type="entry name" value="DnaJ"/>
    <property type="match status" value="1"/>
</dbReference>